<dbReference type="STRING" id="685588.A0A067T318"/>
<dbReference type="InterPro" id="IPR036322">
    <property type="entry name" value="WD40_repeat_dom_sf"/>
</dbReference>
<reference evidence="2" key="1">
    <citation type="journal article" date="2014" name="Proc. Natl. Acad. Sci. U.S.A.">
        <title>Extensive sampling of basidiomycete genomes demonstrates inadequacy of the white-rot/brown-rot paradigm for wood decay fungi.</title>
        <authorList>
            <person name="Riley R."/>
            <person name="Salamov A.A."/>
            <person name="Brown D.W."/>
            <person name="Nagy L.G."/>
            <person name="Floudas D."/>
            <person name="Held B.W."/>
            <person name="Levasseur A."/>
            <person name="Lombard V."/>
            <person name="Morin E."/>
            <person name="Otillar R."/>
            <person name="Lindquist E.A."/>
            <person name="Sun H."/>
            <person name="LaButti K.M."/>
            <person name="Schmutz J."/>
            <person name="Jabbour D."/>
            <person name="Luo H."/>
            <person name="Baker S.E."/>
            <person name="Pisabarro A.G."/>
            <person name="Walton J.D."/>
            <person name="Blanchette R.A."/>
            <person name="Henrissat B."/>
            <person name="Martin F."/>
            <person name="Cullen D."/>
            <person name="Hibbett D.S."/>
            <person name="Grigoriev I.V."/>
        </authorList>
    </citation>
    <scope>NUCLEOTIDE SEQUENCE [LARGE SCALE GENOMIC DNA]</scope>
    <source>
        <strain evidence="2">CBS 339.88</strain>
    </source>
</reference>
<keyword evidence="2" id="KW-1185">Reference proteome</keyword>
<gene>
    <name evidence="1" type="ORF">GALMADRAFT_47847</name>
</gene>
<sequence>GNSVHTLKLSPDGEHLAIGNDQGRLEIRLLDDGRTWNTIGVYLTGAAIRAVTWHPVMSRTVFVGSANGFIHRITVVI</sequence>
<dbReference type="HOGENOM" id="CLU_2644658_0_0_1"/>
<organism evidence="1 2">
    <name type="scientific">Galerina marginata (strain CBS 339.88)</name>
    <dbReference type="NCBI Taxonomy" id="685588"/>
    <lineage>
        <taxon>Eukaryota</taxon>
        <taxon>Fungi</taxon>
        <taxon>Dikarya</taxon>
        <taxon>Basidiomycota</taxon>
        <taxon>Agaricomycotina</taxon>
        <taxon>Agaricomycetes</taxon>
        <taxon>Agaricomycetidae</taxon>
        <taxon>Agaricales</taxon>
        <taxon>Agaricineae</taxon>
        <taxon>Strophariaceae</taxon>
        <taxon>Galerina</taxon>
    </lineage>
</organism>
<dbReference type="SUPFAM" id="SSF50978">
    <property type="entry name" value="WD40 repeat-like"/>
    <property type="match status" value="1"/>
</dbReference>
<evidence type="ECO:0000313" key="2">
    <source>
        <dbReference type="Proteomes" id="UP000027222"/>
    </source>
</evidence>
<accession>A0A067T318</accession>
<evidence type="ECO:0008006" key="3">
    <source>
        <dbReference type="Google" id="ProtNLM"/>
    </source>
</evidence>
<protein>
    <recommendedName>
        <fullName evidence="3">Anaphase-promoting complex subunit 4 WD40 domain-containing protein</fullName>
    </recommendedName>
</protein>
<evidence type="ECO:0000313" key="1">
    <source>
        <dbReference type="EMBL" id="KDR77506.1"/>
    </source>
</evidence>
<dbReference type="Proteomes" id="UP000027222">
    <property type="component" value="Unassembled WGS sequence"/>
</dbReference>
<feature type="non-terminal residue" evidence="1">
    <location>
        <position position="77"/>
    </location>
</feature>
<dbReference type="AlphaFoldDB" id="A0A067T318"/>
<dbReference type="Gene3D" id="2.130.10.10">
    <property type="entry name" value="YVTN repeat-like/Quinoprotein amine dehydrogenase"/>
    <property type="match status" value="1"/>
</dbReference>
<feature type="non-terminal residue" evidence="1">
    <location>
        <position position="1"/>
    </location>
</feature>
<proteinExistence type="predicted"/>
<dbReference type="EMBL" id="KL142376">
    <property type="protein sequence ID" value="KDR77506.1"/>
    <property type="molecule type" value="Genomic_DNA"/>
</dbReference>
<dbReference type="OrthoDB" id="3238562at2759"/>
<name>A0A067T318_GALM3</name>
<dbReference type="InterPro" id="IPR015943">
    <property type="entry name" value="WD40/YVTN_repeat-like_dom_sf"/>
</dbReference>